<protein>
    <submittedName>
        <fullName evidence="1">Uncharacterized protein</fullName>
    </submittedName>
</protein>
<dbReference type="EMBL" id="CP157484">
    <property type="protein sequence ID" value="XBO40854.1"/>
    <property type="molecule type" value="Genomic_DNA"/>
</dbReference>
<proteinExistence type="predicted"/>
<name>A0AAU7JLN8_9HYPH</name>
<dbReference type="AlphaFoldDB" id="A0AAU7JLN8"/>
<evidence type="ECO:0000313" key="1">
    <source>
        <dbReference type="EMBL" id="XBO40854.1"/>
    </source>
</evidence>
<accession>A0AAU7JLN8</accession>
<reference evidence="1" key="1">
    <citation type="submission" date="2024-05" db="EMBL/GenBank/DDBJ databases">
        <authorList>
            <person name="Kim S."/>
            <person name="Heo J."/>
            <person name="Choi H."/>
            <person name="Choi Y."/>
            <person name="Kwon S.-W."/>
            <person name="Kim Y."/>
        </authorList>
    </citation>
    <scope>NUCLEOTIDE SEQUENCE</scope>
    <source>
        <strain evidence="1">KACC 23698</strain>
    </source>
</reference>
<gene>
    <name evidence="1" type="ORF">ABEG18_08895</name>
</gene>
<sequence length="78" mass="8458">MADVVTHQPILLARSSPRVQRLSRKFASRQKRTSASLLAAGSRRAKGLLKALRNARTASHPPRLGGGRHSPLLIEIGL</sequence>
<dbReference type="RefSeq" id="WP_406857712.1">
    <property type="nucleotide sequence ID" value="NZ_CP157484.1"/>
</dbReference>
<organism evidence="1">
    <name type="scientific">Alsobacter sp. KACC 23698</name>
    <dbReference type="NCBI Taxonomy" id="3149229"/>
    <lineage>
        <taxon>Bacteria</taxon>
        <taxon>Pseudomonadati</taxon>
        <taxon>Pseudomonadota</taxon>
        <taxon>Alphaproteobacteria</taxon>
        <taxon>Hyphomicrobiales</taxon>
        <taxon>Alsobacteraceae</taxon>
        <taxon>Alsobacter</taxon>
    </lineage>
</organism>